<organism evidence="8 9">
    <name type="scientific">Caenorhabditis angaria</name>
    <dbReference type="NCBI Taxonomy" id="860376"/>
    <lineage>
        <taxon>Eukaryota</taxon>
        <taxon>Metazoa</taxon>
        <taxon>Ecdysozoa</taxon>
        <taxon>Nematoda</taxon>
        <taxon>Chromadorea</taxon>
        <taxon>Rhabditida</taxon>
        <taxon>Rhabditina</taxon>
        <taxon>Rhabditomorpha</taxon>
        <taxon>Rhabditoidea</taxon>
        <taxon>Rhabditidae</taxon>
        <taxon>Peloderinae</taxon>
        <taxon>Caenorhabditis</taxon>
    </lineage>
</organism>
<dbReference type="PANTHER" id="PTHR13439:SF70">
    <property type="entry name" value="TLC DOMAIN-CONTAINING PROTEIN-RELATED"/>
    <property type="match status" value="1"/>
</dbReference>
<sequence>MDENDVLRNIGVDWEFWKEQGRKLLWVIVSFFFFRALQFASHNTETSRSAEDSRDLSAIPPNKKWRISNEIVSLIHSIISGAWAAYSLLIYKELMTDLIDYRCEVALNLIYVSTGYLLHDLIDLLVNEQSARIIELLFHHVVVLSAFAVTIFVGRFLGVVIFGLLMELNSIFLHSRSLLNLFGVDKTAQSFRIIALCNMVTLFLFRLCVSGYLLYFVISTIPDVPWWQSLVNGLVILSLGSTNTVLTYRLLAADGLLGKNRQRKSPATTGLTNIEDGDENHHTVAVQTGNATVPLVVSDDATQTV</sequence>
<dbReference type="GO" id="GO:0071709">
    <property type="term" value="P:membrane assembly"/>
    <property type="evidence" value="ECO:0007669"/>
    <property type="project" value="TreeGrafter"/>
</dbReference>
<evidence type="ECO:0000256" key="5">
    <source>
        <dbReference type="PROSITE-ProRule" id="PRU00205"/>
    </source>
</evidence>
<feature type="transmembrane region" description="Helical" evidence="6">
    <location>
        <begin position="230"/>
        <end position="251"/>
    </location>
</feature>
<dbReference type="PANTHER" id="PTHR13439">
    <property type="entry name" value="CT120 PROTEIN"/>
    <property type="match status" value="1"/>
</dbReference>
<feature type="domain" description="TLC" evidence="7">
    <location>
        <begin position="62"/>
        <end position="239"/>
    </location>
</feature>
<dbReference type="Proteomes" id="UP001152747">
    <property type="component" value="Unassembled WGS sequence"/>
</dbReference>
<dbReference type="AlphaFoldDB" id="A0A9P1I5H0"/>
<dbReference type="PROSITE" id="PS50922">
    <property type="entry name" value="TLC"/>
    <property type="match status" value="1"/>
</dbReference>
<gene>
    <name evidence="8" type="ORF">CAMP_LOCUS1684</name>
</gene>
<evidence type="ECO:0000256" key="2">
    <source>
        <dbReference type="ARBA" id="ARBA00022692"/>
    </source>
</evidence>
<dbReference type="OrthoDB" id="10266980at2759"/>
<dbReference type="GO" id="GO:0097035">
    <property type="term" value="P:regulation of membrane lipid distribution"/>
    <property type="evidence" value="ECO:0007669"/>
    <property type="project" value="TreeGrafter"/>
</dbReference>
<comment type="subcellular location">
    <subcellularLocation>
        <location evidence="1">Membrane</location>
        <topology evidence="1">Multi-pass membrane protein</topology>
    </subcellularLocation>
</comment>
<name>A0A9P1I5H0_9PELO</name>
<keyword evidence="9" id="KW-1185">Reference proteome</keyword>
<accession>A0A9P1I5H0</accession>
<dbReference type="EMBL" id="CANHGI010000001">
    <property type="protein sequence ID" value="CAI5439047.1"/>
    <property type="molecule type" value="Genomic_DNA"/>
</dbReference>
<reference evidence="8" key="1">
    <citation type="submission" date="2022-11" db="EMBL/GenBank/DDBJ databases">
        <authorList>
            <person name="Kikuchi T."/>
        </authorList>
    </citation>
    <scope>NUCLEOTIDE SEQUENCE</scope>
    <source>
        <strain evidence="8">PS1010</strain>
    </source>
</reference>
<evidence type="ECO:0000256" key="1">
    <source>
        <dbReference type="ARBA" id="ARBA00004141"/>
    </source>
</evidence>
<dbReference type="GO" id="GO:0055091">
    <property type="term" value="P:phospholipid homeostasis"/>
    <property type="evidence" value="ECO:0007669"/>
    <property type="project" value="TreeGrafter"/>
</dbReference>
<protein>
    <recommendedName>
        <fullName evidence="7">TLC domain-containing protein</fullName>
    </recommendedName>
</protein>
<comment type="caution">
    <text evidence="8">The sequence shown here is derived from an EMBL/GenBank/DDBJ whole genome shotgun (WGS) entry which is preliminary data.</text>
</comment>
<keyword evidence="2 5" id="KW-0812">Transmembrane</keyword>
<dbReference type="InterPro" id="IPR050846">
    <property type="entry name" value="TLCD"/>
</dbReference>
<keyword evidence="4 5" id="KW-0472">Membrane</keyword>
<feature type="transmembrane region" description="Helical" evidence="6">
    <location>
        <begin position="71"/>
        <end position="91"/>
    </location>
</feature>
<evidence type="ECO:0000259" key="7">
    <source>
        <dbReference type="PROSITE" id="PS50922"/>
    </source>
</evidence>
<proteinExistence type="predicted"/>
<evidence type="ECO:0000256" key="4">
    <source>
        <dbReference type="ARBA" id="ARBA00023136"/>
    </source>
</evidence>
<dbReference type="Pfam" id="PF03798">
    <property type="entry name" value="TRAM_LAG1_CLN8"/>
    <property type="match status" value="1"/>
</dbReference>
<evidence type="ECO:0000256" key="6">
    <source>
        <dbReference type="SAM" id="Phobius"/>
    </source>
</evidence>
<dbReference type="SMART" id="SM00724">
    <property type="entry name" value="TLC"/>
    <property type="match status" value="1"/>
</dbReference>
<evidence type="ECO:0000256" key="3">
    <source>
        <dbReference type="ARBA" id="ARBA00022989"/>
    </source>
</evidence>
<evidence type="ECO:0000313" key="8">
    <source>
        <dbReference type="EMBL" id="CAI5439047.1"/>
    </source>
</evidence>
<dbReference type="InterPro" id="IPR006634">
    <property type="entry name" value="TLC-dom"/>
</dbReference>
<feature type="transmembrane region" description="Helical" evidence="6">
    <location>
        <begin position="142"/>
        <end position="172"/>
    </location>
</feature>
<keyword evidence="3 6" id="KW-1133">Transmembrane helix</keyword>
<evidence type="ECO:0000313" key="9">
    <source>
        <dbReference type="Proteomes" id="UP001152747"/>
    </source>
</evidence>
<dbReference type="GO" id="GO:0005886">
    <property type="term" value="C:plasma membrane"/>
    <property type="evidence" value="ECO:0007669"/>
    <property type="project" value="TreeGrafter"/>
</dbReference>
<dbReference type="GO" id="GO:0007009">
    <property type="term" value="P:plasma membrane organization"/>
    <property type="evidence" value="ECO:0007669"/>
    <property type="project" value="TreeGrafter"/>
</dbReference>
<feature type="transmembrane region" description="Helical" evidence="6">
    <location>
        <begin position="193"/>
        <end position="218"/>
    </location>
</feature>